<gene>
    <name evidence="1" type="ORF">rCG_46883</name>
</gene>
<dbReference type="AlphaFoldDB" id="A6IX81"/>
<feature type="non-terminal residue" evidence="1">
    <location>
        <position position="65"/>
    </location>
</feature>
<evidence type="ECO:0000313" key="1">
    <source>
        <dbReference type="EMBL" id="EDM14512.1"/>
    </source>
</evidence>
<protein>
    <submittedName>
        <fullName evidence="1">RCG46883</fullName>
    </submittedName>
</protein>
<evidence type="ECO:0000313" key="2">
    <source>
        <dbReference type="Proteomes" id="UP000234681"/>
    </source>
</evidence>
<dbReference type="EMBL" id="CH473971">
    <property type="protein sequence ID" value="EDM14512.1"/>
    <property type="molecule type" value="Genomic_DNA"/>
</dbReference>
<name>A6IX81_RAT</name>
<sequence length="65" mass="7319">MIWTEHERWEVASHETLAGKTVSASPGIRRACMQGPLDLMSPSALLIKIKRNSKSPIEEEFLLNI</sequence>
<organism evidence="1 2">
    <name type="scientific">Rattus norvegicus</name>
    <name type="common">Rat</name>
    <dbReference type="NCBI Taxonomy" id="10116"/>
    <lineage>
        <taxon>Eukaryota</taxon>
        <taxon>Metazoa</taxon>
        <taxon>Chordata</taxon>
        <taxon>Craniata</taxon>
        <taxon>Vertebrata</taxon>
        <taxon>Euteleostomi</taxon>
        <taxon>Mammalia</taxon>
        <taxon>Eutheria</taxon>
        <taxon>Euarchontoglires</taxon>
        <taxon>Glires</taxon>
        <taxon>Rodentia</taxon>
        <taxon>Myomorpha</taxon>
        <taxon>Muroidea</taxon>
        <taxon>Muridae</taxon>
        <taxon>Murinae</taxon>
        <taxon>Rattus</taxon>
    </lineage>
</organism>
<dbReference type="Proteomes" id="UP000234681">
    <property type="component" value="Chromosome 18"/>
</dbReference>
<reference evidence="2" key="1">
    <citation type="submission" date="2005-09" db="EMBL/GenBank/DDBJ databases">
        <authorList>
            <person name="Mural R.J."/>
            <person name="Li P.W."/>
            <person name="Adams M.D."/>
            <person name="Amanatides P.G."/>
            <person name="Baden-Tillson H."/>
            <person name="Barnstead M."/>
            <person name="Chin S.H."/>
            <person name="Dew I."/>
            <person name="Evans C.A."/>
            <person name="Ferriera S."/>
            <person name="Flanigan M."/>
            <person name="Fosler C."/>
            <person name="Glodek A."/>
            <person name="Gu Z."/>
            <person name="Holt R.A."/>
            <person name="Jennings D."/>
            <person name="Kraft C.L."/>
            <person name="Lu F."/>
            <person name="Nguyen T."/>
            <person name="Nusskern D.R."/>
            <person name="Pfannkoch C.M."/>
            <person name="Sitter C."/>
            <person name="Sutton G.G."/>
            <person name="Venter J.C."/>
            <person name="Wang Z."/>
            <person name="Woodage T."/>
            <person name="Zheng X.H."/>
            <person name="Zhong F."/>
        </authorList>
    </citation>
    <scope>NUCLEOTIDE SEQUENCE [LARGE SCALE GENOMIC DNA]</scope>
    <source>
        <strain>BN</strain>
        <strain evidence="2">Sprague-Dawley</strain>
    </source>
</reference>
<proteinExistence type="predicted"/>
<accession>A6IX81</accession>